<evidence type="ECO:0000259" key="6">
    <source>
        <dbReference type="Pfam" id="PF00441"/>
    </source>
</evidence>
<accession>A1T204</accession>
<dbReference type="STRING" id="350058.Mvan_0356"/>
<evidence type="ECO:0000256" key="5">
    <source>
        <dbReference type="ARBA" id="ARBA00023002"/>
    </source>
</evidence>
<organism evidence="8 9">
    <name type="scientific">Mycolicibacterium vanbaalenii (strain DSM 7251 / JCM 13017 / BCRC 16820 / KCTC 9966 / NRRL B-24157 / PYR-1)</name>
    <name type="common">Mycobacterium vanbaalenii</name>
    <dbReference type="NCBI Taxonomy" id="350058"/>
    <lineage>
        <taxon>Bacteria</taxon>
        <taxon>Bacillati</taxon>
        <taxon>Actinomycetota</taxon>
        <taxon>Actinomycetes</taxon>
        <taxon>Mycobacteriales</taxon>
        <taxon>Mycobacteriaceae</taxon>
        <taxon>Mycolicibacterium</taxon>
    </lineage>
</organism>
<keyword evidence="3" id="KW-0285">Flavoprotein</keyword>
<dbReference type="InterPro" id="IPR009100">
    <property type="entry name" value="AcylCoA_DH/oxidase_NM_dom_sf"/>
</dbReference>
<proteinExistence type="inferred from homology"/>
<dbReference type="KEGG" id="mva:Mvan_0356"/>
<keyword evidence="4" id="KW-0274">FAD</keyword>
<dbReference type="PANTHER" id="PTHR43884">
    <property type="entry name" value="ACYL-COA DEHYDROGENASE"/>
    <property type="match status" value="1"/>
</dbReference>
<dbReference type="GO" id="GO:0003995">
    <property type="term" value="F:acyl-CoA dehydrogenase activity"/>
    <property type="evidence" value="ECO:0007669"/>
    <property type="project" value="TreeGrafter"/>
</dbReference>
<feature type="domain" description="Acyl-CoA dehydrogenase/oxidase C-terminal" evidence="6">
    <location>
        <begin position="270"/>
        <end position="401"/>
    </location>
</feature>
<keyword evidence="9" id="KW-1185">Reference proteome</keyword>
<feature type="domain" description="Acyl-CoA dehydrogenase/oxidase N-terminal" evidence="7">
    <location>
        <begin position="46"/>
        <end position="134"/>
    </location>
</feature>
<dbReference type="Gene3D" id="1.20.140.10">
    <property type="entry name" value="Butyryl-CoA Dehydrogenase, subunit A, domain 3"/>
    <property type="match status" value="1"/>
</dbReference>
<dbReference type="PIRSF" id="PIRSF016578">
    <property type="entry name" value="HsaA"/>
    <property type="match status" value="1"/>
</dbReference>
<dbReference type="InterPro" id="IPR013786">
    <property type="entry name" value="AcylCoA_DH/ox_N"/>
</dbReference>
<dbReference type="InterPro" id="IPR036250">
    <property type="entry name" value="AcylCo_DH-like_C"/>
</dbReference>
<evidence type="ECO:0000313" key="8">
    <source>
        <dbReference type="EMBL" id="ABM11204.1"/>
    </source>
</evidence>
<keyword evidence="5" id="KW-0560">Oxidoreductase</keyword>
<comment type="similarity">
    <text evidence="2">Belongs to the acyl-CoA dehydrogenase family.</text>
</comment>
<evidence type="ECO:0000256" key="2">
    <source>
        <dbReference type="ARBA" id="ARBA00009347"/>
    </source>
</evidence>
<dbReference type="Pfam" id="PF00441">
    <property type="entry name" value="Acyl-CoA_dh_1"/>
    <property type="match status" value="1"/>
</dbReference>
<sequence>MTGSIGTNRSTIKGVTMLEQDLTDEDFAPYFVKAQEVSQFFREIGPKYDQENTFAYPSIEVFKKSGLGALPVPKAFGGPGGNILQVSKVVSELSKGDSAITLAYNMHYIMVGIAGNLMSEEQNKYWLGRVADGELMFGPFSEQRAGFSGLADMQAVPQKDGGWKLYGKKTWGTLCEAADIITTNATETDADGNLPDTFDGRVAAEKLFIGDFKVDENGVGDGIRIEKTWDALGMHATGTQTIVFDGYFVPEDGFVSVWRAGAFGVLEWASLMFASIYLGMQQRILEESVKSLSKKHLGATFGAIVAADTEVKSVGHIIDGIGDMASRVECSRRVLYQTCQDLLDGKDKLWAPELRFPYLGLAKTFIAGNVMHMSRQAMSMVGGQSFRRGGIFERLYRDSAASMFQPLNGDQTRTYIGQFLLESAAAQNGASS</sequence>
<dbReference type="GO" id="GO:0050660">
    <property type="term" value="F:flavin adenine dinucleotide binding"/>
    <property type="evidence" value="ECO:0007669"/>
    <property type="project" value="InterPro"/>
</dbReference>
<dbReference type="SUPFAM" id="SSF56645">
    <property type="entry name" value="Acyl-CoA dehydrogenase NM domain-like"/>
    <property type="match status" value="1"/>
</dbReference>
<dbReference type="HOGENOM" id="CLU_018204_3_2_11"/>
<dbReference type="PANTHER" id="PTHR43884:SF25">
    <property type="entry name" value="ACYL-COA DEHYDROGENASE YDBM-RELATED"/>
    <property type="match status" value="1"/>
</dbReference>
<dbReference type="EMBL" id="CP000511">
    <property type="protein sequence ID" value="ABM11204.1"/>
    <property type="molecule type" value="Genomic_DNA"/>
</dbReference>
<dbReference type="Pfam" id="PF02771">
    <property type="entry name" value="Acyl-CoA_dh_N"/>
    <property type="match status" value="1"/>
</dbReference>
<protein>
    <submittedName>
        <fullName evidence="8">Acyl-CoA dehydrogenase, type 2, C-terminal domain</fullName>
    </submittedName>
</protein>
<dbReference type="eggNOG" id="COG1960">
    <property type="taxonomic scope" value="Bacteria"/>
</dbReference>
<dbReference type="InterPro" id="IPR009075">
    <property type="entry name" value="AcylCo_DH/oxidase_C"/>
</dbReference>
<dbReference type="Proteomes" id="UP000009159">
    <property type="component" value="Chromosome"/>
</dbReference>
<evidence type="ECO:0000313" key="9">
    <source>
        <dbReference type="Proteomes" id="UP000009159"/>
    </source>
</evidence>
<dbReference type="AlphaFoldDB" id="A1T204"/>
<gene>
    <name evidence="8" type="ordered locus">Mvan_0356</name>
</gene>
<evidence type="ECO:0000256" key="3">
    <source>
        <dbReference type="ARBA" id="ARBA00022630"/>
    </source>
</evidence>
<evidence type="ECO:0000256" key="4">
    <source>
        <dbReference type="ARBA" id="ARBA00022827"/>
    </source>
</evidence>
<dbReference type="InterPro" id="IPR037069">
    <property type="entry name" value="AcylCoA_DH/ox_N_sf"/>
</dbReference>
<evidence type="ECO:0000256" key="1">
    <source>
        <dbReference type="ARBA" id="ARBA00001974"/>
    </source>
</evidence>
<dbReference type="SUPFAM" id="SSF47203">
    <property type="entry name" value="Acyl-CoA dehydrogenase C-terminal domain-like"/>
    <property type="match status" value="1"/>
</dbReference>
<reference evidence="8" key="1">
    <citation type="submission" date="2006-12" db="EMBL/GenBank/DDBJ databases">
        <title>Complete sequence of Mycobacterium vanbaalenii PYR-1.</title>
        <authorList>
            <consortium name="US DOE Joint Genome Institute"/>
            <person name="Copeland A."/>
            <person name="Lucas S."/>
            <person name="Lapidus A."/>
            <person name="Barry K."/>
            <person name="Detter J.C."/>
            <person name="Glavina del Rio T."/>
            <person name="Hammon N."/>
            <person name="Israni S."/>
            <person name="Dalin E."/>
            <person name="Tice H."/>
            <person name="Pitluck S."/>
            <person name="Singan V."/>
            <person name="Schmutz J."/>
            <person name="Larimer F."/>
            <person name="Land M."/>
            <person name="Hauser L."/>
            <person name="Kyrpides N."/>
            <person name="Anderson I.J."/>
            <person name="Miller C."/>
            <person name="Richardson P."/>
        </authorList>
    </citation>
    <scope>NUCLEOTIDE SEQUENCE [LARGE SCALE GENOMIC DNA]</scope>
    <source>
        <strain evidence="8">PYR-1</strain>
    </source>
</reference>
<dbReference type="InterPro" id="IPR046373">
    <property type="entry name" value="Acyl-CoA_Oxase/DH_mid-dom_sf"/>
</dbReference>
<name>A1T204_MYCVP</name>
<dbReference type="Gene3D" id="1.10.540.10">
    <property type="entry name" value="Acyl-CoA dehydrogenase/oxidase, N-terminal domain"/>
    <property type="match status" value="1"/>
</dbReference>
<dbReference type="Gene3D" id="2.40.110.10">
    <property type="entry name" value="Butyryl-CoA Dehydrogenase, subunit A, domain 2"/>
    <property type="match status" value="1"/>
</dbReference>
<evidence type="ECO:0000259" key="7">
    <source>
        <dbReference type="Pfam" id="PF02771"/>
    </source>
</evidence>
<comment type="cofactor">
    <cofactor evidence="1">
        <name>FAD</name>
        <dbReference type="ChEBI" id="CHEBI:57692"/>
    </cofactor>
</comment>